<keyword evidence="3 8" id="KW-0132">Cell division</keyword>
<feature type="domain" description="Tubulin/FtsZ GTPase" evidence="13">
    <location>
        <begin position="20"/>
        <end position="211"/>
    </location>
</feature>
<dbReference type="GO" id="GO:0005525">
    <property type="term" value="F:GTP binding"/>
    <property type="evidence" value="ECO:0007669"/>
    <property type="project" value="UniProtKB-UniRule"/>
</dbReference>
<dbReference type="PROSITE" id="PS01135">
    <property type="entry name" value="FTSZ_2"/>
    <property type="match status" value="1"/>
</dbReference>
<evidence type="ECO:0000256" key="4">
    <source>
        <dbReference type="ARBA" id="ARBA00022741"/>
    </source>
</evidence>
<keyword evidence="7 8" id="KW-0131">Cell cycle</keyword>
<dbReference type="PANTHER" id="PTHR30314:SF3">
    <property type="entry name" value="MITOCHONDRIAL DIVISION PROTEIN FSZA"/>
    <property type="match status" value="1"/>
</dbReference>
<keyword evidence="2 8" id="KW-0963">Cytoplasm</keyword>
<dbReference type="GO" id="GO:0005737">
    <property type="term" value="C:cytoplasm"/>
    <property type="evidence" value="ECO:0007669"/>
    <property type="project" value="UniProtKB-SubCell"/>
</dbReference>
<dbReference type="SUPFAM" id="SSF52490">
    <property type="entry name" value="Tubulin nucleotide-binding domain-like"/>
    <property type="match status" value="1"/>
</dbReference>
<feature type="coiled-coil region" evidence="11">
    <location>
        <begin position="451"/>
        <end position="478"/>
    </location>
</feature>
<keyword evidence="16" id="KW-1185">Reference proteome</keyword>
<feature type="region of interest" description="Disordered" evidence="12">
    <location>
        <begin position="345"/>
        <end position="430"/>
    </location>
</feature>
<protein>
    <recommendedName>
        <fullName evidence="8 9">Cell division protein FtsZ</fullName>
    </recommendedName>
</protein>
<evidence type="ECO:0000256" key="6">
    <source>
        <dbReference type="ARBA" id="ARBA00023210"/>
    </source>
</evidence>
<comment type="caution">
    <text evidence="15">The sequence shown here is derived from an EMBL/GenBank/DDBJ whole genome shotgun (WGS) entry which is preliminary data.</text>
</comment>
<dbReference type="InterPro" id="IPR000158">
    <property type="entry name" value="Cell_div_FtsZ"/>
</dbReference>
<dbReference type="Gene3D" id="3.30.1330.20">
    <property type="entry name" value="Tubulin/FtsZ, C-terminal domain"/>
    <property type="match status" value="1"/>
</dbReference>
<dbReference type="Pfam" id="PF12327">
    <property type="entry name" value="FtsZ_C"/>
    <property type="match status" value="1"/>
</dbReference>
<dbReference type="SUPFAM" id="SSF55307">
    <property type="entry name" value="Tubulin C-terminal domain-like"/>
    <property type="match status" value="1"/>
</dbReference>
<dbReference type="GO" id="GO:0032153">
    <property type="term" value="C:cell division site"/>
    <property type="evidence" value="ECO:0007669"/>
    <property type="project" value="UniProtKB-UniRule"/>
</dbReference>
<proteinExistence type="inferred from homology"/>
<dbReference type="AlphaFoldDB" id="A0AAP2D9F7"/>
<dbReference type="GO" id="GO:0000917">
    <property type="term" value="P:division septum assembly"/>
    <property type="evidence" value="ECO:0007669"/>
    <property type="project" value="UniProtKB-KW"/>
</dbReference>
<evidence type="ECO:0000256" key="3">
    <source>
        <dbReference type="ARBA" id="ARBA00022618"/>
    </source>
</evidence>
<comment type="function">
    <text evidence="8 10">Essential cell division protein that forms a contractile ring structure (Z ring) at the future cell division site. The regulation of the ring assembly controls the timing and the location of cell division. One of the functions of the FtsZ ring is to recruit other cell division proteins to the septum to produce a new cell wall between the dividing cells. Binds GTP and shows GTPase activity.</text>
</comment>
<dbReference type="GO" id="GO:0051258">
    <property type="term" value="P:protein polymerization"/>
    <property type="evidence" value="ECO:0007669"/>
    <property type="project" value="UniProtKB-UniRule"/>
</dbReference>
<feature type="compositionally biased region" description="Basic and acidic residues" evidence="12">
    <location>
        <begin position="416"/>
        <end position="430"/>
    </location>
</feature>
<comment type="similarity">
    <text evidence="1 8 10">Belongs to the FtsZ family.</text>
</comment>
<dbReference type="InterPro" id="IPR045061">
    <property type="entry name" value="FtsZ/CetZ"/>
</dbReference>
<feature type="compositionally biased region" description="Basic and acidic residues" evidence="12">
    <location>
        <begin position="378"/>
        <end position="403"/>
    </location>
</feature>
<dbReference type="PRINTS" id="PR00423">
    <property type="entry name" value="CELLDVISFTSZ"/>
</dbReference>
<dbReference type="GO" id="GO:0043093">
    <property type="term" value="P:FtsZ-dependent cytokinesis"/>
    <property type="evidence" value="ECO:0007669"/>
    <property type="project" value="UniProtKB-UniRule"/>
</dbReference>
<evidence type="ECO:0000256" key="2">
    <source>
        <dbReference type="ARBA" id="ARBA00022490"/>
    </source>
</evidence>
<keyword evidence="6 8" id="KW-0717">Septation</keyword>
<keyword evidence="5 8" id="KW-0342">GTP-binding</keyword>
<dbReference type="InterPro" id="IPR037103">
    <property type="entry name" value="Tubulin/FtsZ-like_C"/>
</dbReference>
<evidence type="ECO:0000256" key="5">
    <source>
        <dbReference type="ARBA" id="ARBA00023134"/>
    </source>
</evidence>
<evidence type="ECO:0000313" key="15">
    <source>
        <dbReference type="EMBL" id="MBT1687826.1"/>
    </source>
</evidence>
<evidence type="ECO:0000256" key="10">
    <source>
        <dbReference type="RuleBase" id="RU000631"/>
    </source>
</evidence>
<gene>
    <name evidence="8 15" type="primary">ftsZ</name>
    <name evidence="15" type="ORF">KK078_14755</name>
</gene>
<dbReference type="SMART" id="SM00865">
    <property type="entry name" value="Tubulin_C"/>
    <property type="match status" value="1"/>
</dbReference>
<dbReference type="Proteomes" id="UP001319180">
    <property type="component" value="Unassembled WGS sequence"/>
</dbReference>
<dbReference type="InterPro" id="IPR003008">
    <property type="entry name" value="Tubulin_FtsZ_GTPase"/>
</dbReference>
<evidence type="ECO:0000256" key="1">
    <source>
        <dbReference type="ARBA" id="ARBA00009690"/>
    </source>
</evidence>
<dbReference type="InterPro" id="IPR036525">
    <property type="entry name" value="Tubulin/FtsZ_GTPase_sf"/>
</dbReference>
<feature type="binding site" evidence="8">
    <location>
        <position position="193"/>
    </location>
    <ligand>
        <name>GTP</name>
        <dbReference type="ChEBI" id="CHEBI:37565"/>
    </ligand>
</feature>
<evidence type="ECO:0000256" key="7">
    <source>
        <dbReference type="ARBA" id="ARBA00023306"/>
    </source>
</evidence>
<dbReference type="Gene3D" id="3.40.50.1440">
    <property type="entry name" value="Tubulin/FtsZ, GTPase domain"/>
    <property type="match status" value="1"/>
</dbReference>
<reference evidence="15 16" key="1">
    <citation type="submission" date="2021-05" db="EMBL/GenBank/DDBJ databases">
        <title>A Polyphasic approach of four new species of the genus Ohtaekwangia: Ohtaekwangia histidinii sp. nov., Ohtaekwangia cretensis sp. nov., Ohtaekwangia indiensis sp. nov., Ohtaekwangia reichenbachii sp. nov. from diverse environment.</title>
        <authorList>
            <person name="Octaviana S."/>
        </authorList>
    </citation>
    <scope>NUCLEOTIDE SEQUENCE [LARGE SCALE GENOMIC DNA]</scope>
    <source>
        <strain evidence="15 16">PWU37</strain>
    </source>
</reference>
<evidence type="ECO:0000256" key="11">
    <source>
        <dbReference type="SAM" id="Coils"/>
    </source>
</evidence>
<evidence type="ECO:0000256" key="8">
    <source>
        <dbReference type="HAMAP-Rule" id="MF_00909"/>
    </source>
</evidence>
<feature type="binding site" evidence="8">
    <location>
        <position position="150"/>
    </location>
    <ligand>
        <name>GTP</name>
        <dbReference type="ChEBI" id="CHEBI:37565"/>
    </ligand>
</feature>
<dbReference type="InterPro" id="IPR008280">
    <property type="entry name" value="Tub_FtsZ_C"/>
</dbReference>
<evidence type="ECO:0000259" key="14">
    <source>
        <dbReference type="SMART" id="SM00865"/>
    </source>
</evidence>
<feature type="binding site" evidence="8">
    <location>
        <begin position="28"/>
        <end position="32"/>
    </location>
    <ligand>
        <name>GTP</name>
        <dbReference type="ChEBI" id="CHEBI:37565"/>
    </ligand>
</feature>
<comment type="subunit">
    <text evidence="8">Homodimer. Polymerizes to form a dynamic ring structure in a strictly GTP-dependent manner. Interacts directly with several other division proteins.</text>
</comment>
<feature type="compositionally biased region" description="Polar residues" evidence="12">
    <location>
        <begin position="365"/>
        <end position="377"/>
    </location>
</feature>
<dbReference type="EMBL" id="JAHESC010000020">
    <property type="protein sequence ID" value="MBT1687826.1"/>
    <property type="molecule type" value="Genomic_DNA"/>
</dbReference>
<name>A0AAP2D9F7_9BACT</name>
<dbReference type="InterPro" id="IPR018316">
    <property type="entry name" value="Tubulin/FtsZ_2-layer-sand-dom"/>
</dbReference>
<organism evidence="15 16">
    <name type="scientific">Dawidia soli</name>
    <dbReference type="NCBI Taxonomy" id="2782352"/>
    <lineage>
        <taxon>Bacteria</taxon>
        <taxon>Pseudomonadati</taxon>
        <taxon>Bacteroidota</taxon>
        <taxon>Cytophagia</taxon>
        <taxon>Cytophagales</taxon>
        <taxon>Chryseotaleaceae</taxon>
        <taxon>Dawidia</taxon>
    </lineage>
</organism>
<evidence type="ECO:0000256" key="12">
    <source>
        <dbReference type="SAM" id="MobiDB-lite"/>
    </source>
</evidence>
<feature type="compositionally biased region" description="Basic and acidic residues" evidence="12">
    <location>
        <begin position="345"/>
        <end position="355"/>
    </location>
</feature>
<feature type="domain" description="Tubulin/FtsZ 2-layer sandwich" evidence="14">
    <location>
        <begin position="213"/>
        <end position="333"/>
    </location>
</feature>
<evidence type="ECO:0000313" key="16">
    <source>
        <dbReference type="Proteomes" id="UP001319180"/>
    </source>
</evidence>
<dbReference type="HAMAP" id="MF_00909">
    <property type="entry name" value="FtsZ"/>
    <property type="match status" value="1"/>
</dbReference>
<feature type="binding site" evidence="8">
    <location>
        <position position="146"/>
    </location>
    <ligand>
        <name>GTP</name>
        <dbReference type="ChEBI" id="CHEBI:37565"/>
    </ligand>
</feature>
<dbReference type="NCBIfam" id="TIGR00065">
    <property type="entry name" value="ftsZ"/>
    <property type="match status" value="1"/>
</dbReference>
<keyword evidence="11" id="KW-0175">Coiled coil</keyword>
<dbReference type="InterPro" id="IPR024757">
    <property type="entry name" value="FtsZ_C"/>
</dbReference>
<dbReference type="RefSeq" id="WP_254091054.1">
    <property type="nucleotide sequence ID" value="NZ_JAHESC010000020.1"/>
</dbReference>
<dbReference type="FunFam" id="3.40.50.1440:FF:000023">
    <property type="entry name" value="Cell division protein FtsZ"/>
    <property type="match status" value="1"/>
</dbReference>
<dbReference type="PANTHER" id="PTHR30314">
    <property type="entry name" value="CELL DIVISION PROTEIN FTSZ-RELATED"/>
    <property type="match status" value="1"/>
</dbReference>
<dbReference type="GO" id="GO:0003924">
    <property type="term" value="F:GTPase activity"/>
    <property type="evidence" value="ECO:0007669"/>
    <property type="project" value="UniProtKB-UniRule"/>
</dbReference>
<dbReference type="InterPro" id="IPR020805">
    <property type="entry name" value="Cell_div_FtsZ_CS"/>
</dbReference>
<dbReference type="CDD" id="cd02201">
    <property type="entry name" value="FtsZ_type1"/>
    <property type="match status" value="1"/>
</dbReference>
<accession>A0AAP2D9F7</accession>
<sequence>MFETGSYKFDVPKNSPTRSIIKVIGVGGGGSNAVNHMYKQGIKDVEFVVCNTDAQALNLSPVPNKLQIGLNLTEGLGCGANPEVGKNAALESKEHIREMLTGTKMVFVTAGMGGGTGTGAAPVIAKIAKDMDILTVGIITSPFSFEGKKKMAQAELGIEALRQSCDTVLVILNDKLREIYGNLSINQAFAQADNVLTTGAKGIAEIITLAGYVNVDFQDVRTVMLNAGAAVMGSAETRGDDRAKKAAEGALASPLLDSRDIMGAKKILLSIISGVEAELQMDELTEITEYIQEQAGEEAEMIFGHGVDPDLGDRIRVTVIATGFNHESPKVGMAVPAAKKVEDAKKVHDLDRSTERQQGWLFNGNGAQTHSDNSVNERNFEVKAKQEVKPERPEENRPPEREFTFTGPFNNNKQEPTVRHDDEGDEGLFRDDEFDDVSVKYGDQIINDDGMMELRNTKQRLQQQARERQDKLKQVRKSEMTKEEFNEKWALPAYLRRGVKMQDVPHSSEPFISKYNLNDDNSILGNNKFLHDNVD</sequence>
<evidence type="ECO:0000256" key="9">
    <source>
        <dbReference type="NCBIfam" id="TIGR00065"/>
    </source>
</evidence>
<keyword evidence="4 8" id="KW-0547">Nucleotide-binding</keyword>
<comment type="subcellular location">
    <subcellularLocation>
        <location evidence="8">Cytoplasm</location>
    </subcellularLocation>
    <text evidence="8">Assembles at midcell at the inner surface of the cytoplasmic membrane.</text>
</comment>
<dbReference type="SMART" id="SM00864">
    <property type="entry name" value="Tubulin"/>
    <property type="match status" value="1"/>
</dbReference>
<dbReference type="Pfam" id="PF00091">
    <property type="entry name" value="Tubulin"/>
    <property type="match status" value="1"/>
</dbReference>
<evidence type="ECO:0000259" key="13">
    <source>
        <dbReference type="SMART" id="SM00864"/>
    </source>
</evidence>
<feature type="binding site" evidence="8">
    <location>
        <begin position="115"/>
        <end position="117"/>
    </location>
    <ligand>
        <name>GTP</name>
        <dbReference type="ChEBI" id="CHEBI:37565"/>
    </ligand>
</feature>